<dbReference type="Pfam" id="PF00069">
    <property type="entry name" value="Pkinase"/>
    <property type="match status" value="1"/>
</dbReference>
<dbReference type="Gene3D" id="1.10.510.10">
    <property type="entry name" value="Transferase(Phosphotransferase) domain 1"/>
    <property type="match status" value="1"/>
</dbReference>
<keyword evidence="1 7" id="KW-0808">Transferase</keyword>
<evidence type="ECO:0000259" key="6">
    <source>
        <dbReference type="PROSITE" id="PS50011"/>
    </source>
</evidence>
<evidence type="ECO:0000256" key="1">
    <source>
        <dbReference type="ARBA" id="ARBA00022679"/>
    </source>
</evidence>
<proteinExistence type="predicted"/>
<dbReference type="InterPro" id="IPR016187">
    <property type="entry name" value="CTDL_fold"/>
</dbReference>
<dbReference type="InterPro" id="IPR017441">
    <property type="entry name" value="Protein_kinase_ATP_BS"/>
</dbReference>
<dbReference type="InterPro" id="IPR005532">
    <property type="entry name" value="SUMF_dom"/>
</dbReference>
<evidence type="ECO:0000256" key="5">
    <source>
        <dbReference type="PROSITE-ProRule" id="PRU10141"/>
    </source>
</evidence>
<dbReference type="SUPFAM" id="SSF56112">
    <property type="entry name" value="Protein kinase-like (PK-like)"/>
    <property type="match status" value="1"/>
</dbReference>
<dbReference type="Gene3D" id="3.30.200.20">
    <property type="entry name" value="Phosphorylase Kinase, domain 1"/>
    <property type="match status" value="1"/>
</dbReference>
<dbReference type="PANTHER" id="PTHR43289">
    <property type="entry name" value="MITOGEN-ACTIVATED PROTEIN KINASE KINASE KINASE 20-RELATED"/>
    <property type="match status" value="1"/>
</dbReference>
<dbReference type="CDD" id="cd14014">
    <property type="entry name" value="STKc_PknB_like"/>
    <property type="match status" value="1"/>
</dbReference>
<name>A0A2L0FC05_SORCE</name>
<feature type="binding site" evidence="5">
    <location>
        <position position="109"/>
    </location>
    <ligand>
        <name>ATP</name>
        <dbReference type="ChEBI" id="CHEBI:30616"/>
    </ligand>
</feature>
<evidence type="ECO:0000313" key="8">
    <source>
        <dbReference type="Proteomes" id="UP000238348"/>
    </source>
</evidence>
<dbReference type="InterPro" id="IPR011009">
    <property type="entry name" value="Kinase-like_dom_sf"/>
</dbReference>
<reference evidence="7 8" key="1">
    <citation type="submission" date="2015-09" db="EMBL/GenBank/DDBJ databases">
        <title>Sorangium comparison.</title>
        <authorList>
            <person name="Zaburannyi N."/>
            <person name="Bunk B."/>
            <person name="Overmann J."/>
            <person name="Mueller R."/>
        </authorList>
    </citation>
    <scope>NUCLEOTIDE SEQUENCE [LARGE SCALE GENOMIC DNA]</scope>
    <source>
        <strain evidence="7 8">So ce26</strain>
    </source>
</reference>
<dbReference type="PANTHER" id="PTHR43289:SF6">
    <property type="entry name" value="SERINE_THREONINE-PROTEIN KINASE NEKL-3"/>
    <property type="match status" value="1"/>
</dbReference>
<dbReference type="OrthoDB" id="9768004at2"/>
<keyword evidence="2 5" id="KW-0547">Nucleotide-binding</keyword>
<keyword evidence="4 5" id="KW-0067">ATP-binding</keyword>
<dbReference type="PROSITE" id="PS00107">
    <property type="entry name" value="PROTEIN_KINASE_ATP"/>
    <property type="match status" value="1"/>
</dbReference>
<dbReference type="InterPro" id="IPR000719">
    <property type="entry name" value="Prot_kinase_dom"/>
</dbReference>
<dbReference type="InterPro" id="IPR008271">
    <property type="entry name" value="Ser/Thr_kinase_AS"/>
</dbReference>
<sequence length="865" mass="92837">MSDPAAILRRLASELCLSPEVCADIERVLAEHAAHASSSGVLPTLVRATQPPGAAAESSPAPGAAAEVCAPAAASPWERYEDLGPIGRGGMGEVRRVRDRVMGRVLAMKLLRLECHDNDEARWRFLAEARLTASLQHPGIVPVHDCGMLPTGQLWFTMKEVRGRTFSALLRAIHAGADAGPSPEALRRGLDVFLRVCEAVAYAHGRGVLHRDLKPENVMIGEFGEVLVMDWGVARSTARGACSAALEESGHSTHAGLILGTPVYMPPEQARGDLDRLGPPSDVYALGAILYELLSGTPPYRGTALAVVAQVVQRAPEPLASRCRGPIPRDLAAICERAMARSPSDRFATVEALAEEIRGFLDGARRRERARALVEEARALAPRIAGLRACARDLRGEAKALLARLEPFAPAAEKAQGWALEDEARALDRAAALDEATWHQKLRAALNEAPDCDDAHAALADAYLADLRAAEAARDAEAAARAEAFLRSHARERHVALLRGAGALSLRTEPEGAEVWLLRYVEQERRLRVEPQGLLGHTPLREVPLAQGSYLLLIRAPGYRDVRYPVRIGRGEHWDGVRPGGAAPHGVPLLRAEALGDDGIYVPAGWFAAGGDAQAGDSLPACRVWVDGFVVRQHPVTQAEYLVFLNDLLAQGREPEAVAACPRASRGIAGNVDVPLFARDVDGRFVLGPQREAQARHPVASIDWHAASAYTSWLAARTGVPWRLPGEIEREKAARGVDGRFFPWGDEPEPTWACMAGSRPGPATPVPVDDYPTDESPYAVRGLSGNVRDWCIELWRHDGPAVVDGVARIVPAGSADPGLRALRGGSWVSAPAAVCRAAGRFAARPDERFSAVGFRLARPIAGGDV</sequence>
<evidence type="ECO:0000256" key="2">
    <source>
        <dbReference type="ARBA" id="ARBA00022741"/>
    </source>
</evidence>
<dbReference type="Proteomes" id="UP000238348">
    <property type="component" value="Chromosome"/>
</dbReference>
<dbReference type="AlphaFoldDB" id="A0A2L0FC05"/>
<gene>
    <name evidence="7" type="ORF">SOCE26_106810</name>
</gene>
<dbReference type="PROSITE" id="PS00108">
    <property type="entry name" value="PROTEIN_KINASE_ST"/>
    <property type="match status" value="1"/>
</dbReference>
<dbReference type="PROSITE" id="PS50011">
    <property type="entry name" value="PROTEIN_KINASE_DOM"/>
    <property type="match status" value="1"/>
</dbReference>
<protein>
    <submittedName>
        <fullName evidence="7">Protein kinase</fullName>
        <ecNumber evidence="7">2.7.11.1</ecNumber>
    </submittedName>
</protein>
<accession>A0A2L0FC05</accession>
<dbReference type="Pfam" id="PF03781">
    <property type="entry name" value="FGE-sulfatase"/>
    <property type="match status" value="1"/>
</dbReference>
<dbReference type="Gene3D" id="3.90.1580.10">
    <property type="entry name" value="paralog of FGE (formylglycine-generating enzyme)"/>
    <property type="match status" value="1"/>
</dbReference>
<dbReference type="SUPFAM" id="SSF56436">
    <property type="entry name" value="C-type lectin-like"/>
    <property type="match status" value="1"/>
</dbReference>
<dbReference type="GO" id="GO:0004674">
    <property type="term" value="F:protein serine/threonine kinase activity"/>
    <property type="evidence" value="ECO:0007669"/>
    <property type="project" value="UniProtKB-EC"/>
</dbReference>
<dbReference type="SMART" id="SM00220">
    <property type="entry name" value="S_TKc"/>
    <property type="match status" value="1"/>
</dbReference>
<keyword evidence="3 7" id="KW-0418">Kinase</keyword>
<evidence type="ECO:0000256" key="3">
    <source>
        <dbReference type="ARBA" id="ARBA00022777"/>
    </source>
</evidence>
<feature type="domain" description="Protein kinase" evidence="6">
    <location>
        <begin position="80"/>
        <end position="361"/>
    </location>
</feature>
<dbReference type="RefSeq" id="WP_104986893.1">
    <property type="nucleotide sequence ID" value="NZ_CP012673.1"/>
</dbReference>
<dbReference type="EC" id="2.7.11.1" evidence="7"/>
<evidence type="ECO:0000256" key="4">
    <source>
        <dbReference type="ARBA" id="ARBA00022840"/>
    </source>
</evidence>
<dbReference type="GO" id="GO:0005524">
    <property type="term" value="F:ATP binding"/>
    <property type="evidence" value="ECO:0007669"/>
    <property type="project" value="UniProtKB-UniRule"/>
</dbReference>
<evidence type="ECO:0000313" key="7">
    <source>
        <dbReference type="EMBL" id="AUX49136.1"/>
    </source>
</evidence>
<dbReference type="InterPro" id="IPR042095">
    <property type="entry name" value="SUMF_sf"/>
</dbReference>
<dbReference type="EMBL" id="CP012673">
    <property type="protein sequence ID" value="AUX49136.1"/>
    <property type="molecule type" value="Genomic_DNA"/>
</dbReference>
<organism evidence="7 8">
    <name type="scientific">Sorangium cellulosum</name>
    <name type="common">Polyangium cellulosum</name>
    <dbReference type="NCBI Taxonomy" id="56"/>
    <lineage>
        <taxon>Bacteria</taxon>
        <taxon>Pseudomonadati</taxon>
        <taxon>Myxococcota</taxon>
        <taxon>Polyangia</taxon>
        <taxon>Polyangiales</taxon>
        <taxon>Polyangiaceae</taxon>
        <taxon>Sorangium</taxon>
    </lineage>
</organism>